<evidence type="ECO:0000313" key="1">
    <source>
        <dbReference type="EMBL" id="RHN67158.1"/>
    </source>
</evidence>
<organism evidence="1 2">
    <name type="scientific">Medicago truncatula</name>
    <name type="common">Barrel medic</name>
    <name type="synonym">Medicago tribuloides</name>
    <dbReference type="NCBI Taxonomy" id="3880"/>
    <lineage>
        <taxon>Eukaryota</taxon>
        <taxon>Viridiplantae</taxon>
        <taxon>Streptophyta</taxon>
        <taxon>Embryophyta</taxon>
        <taxon>Tracheophyta</taxon>
        <taxon>Spermatophyta</taxon>
        <taxon>Magnoliopsida</taxon>
        <taxon>eudicotyledons</taxon>
        <taxon>Gunneridae</taxon>
        <taxon>Pentapetalae</taxon>
        <taxon>rosids</taxon>
        <taxon>fabids</taxon>
        <taxon>Fabales</taxon>
        <taxon>Fabaceae</taxon>
        <taxon>Papilionoideae</taxon>
        <taxon>50 kb inversion clade</taxon>
        <taxon>NPAAA clade</taxon>
        <taxon>Hologalegina</taxon>
        <taxon>IRL clade</taxon>
        <taxon>Trifolieae</taxon>
        <taxon>Medicago</taxon>
    </lineage>
</organism>
<protein>
    <submittedName>
        <fullName evidence="1">Uncharacterized protein</fullName>
    </submittedName>
</protein>
<evidence type="ECO:0000313" key="2">
    <source>
        <dbReference type="Proteomes" id="UP000265566"/>
    </source>
</evidence>
<name>A0A396IR70_MEDTR</name>
<accession>A0A396IR70</accession>
<comment type="caution">
    <text evidence="1">The sequence shown here is derived from an EMBL/GenBank/DDBJ whole genome shotgun (WGS) entry which is preliminary data.</text>
</comment>
<dbReference type="AlphaFoldDB" id="A0A396IR70"/>
<dbReference type="Proteomes" id="UP000265566">
    <property type="component" value="Chromosome 3"/>
</dbReference>
<sequence length="51" mass="5928">MLELRIFSSQTYLNVASFILLKPYSFVATLNDFVLSDSFPLLISVFFSRFE</sequence>
<dbReference type="EMBL" id="PSQE01000003">
    <property type="protein sequence ID" value="RHN67158.1"/>
    <property type="molecule type" value="Genomic_DNA"/>
</dbReference>
<reference evidence="2" key="1">
    <citation type="journal article" date="2018" name="Nat. Plants">
        <title>Whole-genome landscape of Medicago truncatula symbiotic genes.</title>
        <authorList>
            <person name="Pecrix Y."/>
            <person name="Staton S.E."/>
            <person name="Sallet E."/>
            <person name="Lelandais-Briere C."/>
            <person name="Moreau S."/>
            <person name="Carrere S."/>
            <person name="Blein T."/>
            <person name="Jardinaud M.F."/>
            <person name="Latrasse D."/>
            <person name="Zouine M."/>
            <person name="Zahm M."/>
            <person name="Kreplak J."/>
            <person name="Mayjonade B."/>
            <person name="Satge C."/>
            <person name="Perez M."/>
            <person name="Cauet S."/>
            <person name="Marande W."/>
            <person name="Chantry-Darmon C."/>
            <person name="Lopez-Roques C."/>
            <person name="Bouchez O."/>
            <person name="Berard A."/>
            <person name="Debelle F."/>
            <person name="Munos S."/>
            <person name="Bendahmane A."/>
            <person name="Berges H."/>
            <person name="Niebel A."/>
            <person name="Buitink J."/>
            <person name="Frugier F."/>
            <person name="Benhamed M."/>
            <person name="Crespi M."/>
            <person name="Gouzy J."/>
            <person name="Gamas P."/>
        </authorList>
    </citation>
    <scope>NUCLEOTIDE SEQUENCE [LARGE SCALE GENOMIC DNA]</scope>
    <source>
        <strain evidence="2">cv. Jemalong A17</strain>
    </source>
</reference>
<gene>
    <name evidence="1" type="ORF">MtrunA17_Chr3g0099701</name>
</gene>
<proteinExistence type="predicted"/>
<dbReference type="Gramene" id="rna15307">
    <property type="protein sequence ID" value="RHN67158.1"/>
    <property type="gene ID" value="gene15307"/>
</dbReference>